<dbReference type="InterPro" id="IPR036510">
    <property type="entry name" value="Ribosomal_bS20_sf"/>
</dbReference>
<evidence type="ECO:0000256" key="7">
    <source>
        <dbReference type="ARBA" id="ARBA00035136"/>
    </source>
</evidence>
<keyword evidence="3 8" id="KW-0699">rRNA-binding</keyword>
<gene>
    <name evidence="8" type="primary">rpsT</name>
    <name evidence="10" type="ORF">AWM72_01930</name>
    <name evidence="11" type="ORF">CYJ28_07170</name>
</gene>
<dbReference type="GO" id="GO:0005829">
    <property type="term" value="C:cytosol"/>
    <property type="evidence" value="ECO:0007669"/>
    <property type="project" value="TreeGrafter"/>
</dbReference>
<evidence type="ECO:0000313" key="11">
    <source>
        <dbReference type="EMBL" id="PKZ21678.1"/>
    </source>
</evidence>
<evidence type="ECO:0000313" key="12">
    <source>
        <dbReference type="Proteomes" id="UP000069912"/>
    </source>
</evidence>
<accession>A0A109RDC7</accession>
<keyword evidence="12" id="KW-1185">Reference proteome</keyword>
<dbReference type="SUPFAM" id="SSF46992">
    <property type="entry name" value="Ribosomal protein S20"/>
    <property type="match status" value="1"/>
</dbReference>
<dbReference type="HAMAP" id="MF_00500">
    <property type="entry name" value="Ribosomal_bS20"/>
    <property type="match status" value="1"/>
</dbReference>
<protein>
    <recommendedName>
        <fullName evidence="7 8">Small ribosomal subunit protein bS20</fullName>
    </recommendedName>
</protein>
<dbReference type="GO" id="GO:0003735">
    <property type="term" value="F:structural constituent of ribosome"/>
    <property type="evidence" value="ECO:0007669"/>
    <property type="project" value="InterPro"/>
</dbReference>
<dbReference type="AlphaFoldDB" id="A0A109RDC7"/>
<dbReference type="GO" id="GO:0015935">
    <property type="term" value="C:small ribosomal subunit"/>
    <property type="evidence" value="ECO:0007669"/>
    <property type="project" value="TreeGrafter"/>
</dbReference>
<feature type="region of interest" description="Disordered" evidence="9">
    <location>
        <begin position="62"/>
        <end position="84"/>
    </location>
</feature>
<organism evidence="10 12">
    <name type="scientific">Aerococcus sanguinicola</name>
    <dbReference type="NCBI Taxonomy" id="119206"/>
    <lineage>
        <taxon>Bacteria</taxon>
        <taxon>Bacillati</taxon>
        <taxon>Bacillota</taxon>
        <taxon>Bacilli</taxon>
        <taxon>Lactobacillales</taxon>
        <taxon>Aerococcaceae</taxon>
        <taxon>Aerococcus</taxon>
    </lineage>
</organism>
<proteinExistence type="inferred from homology"/>
<dbReference type="NCBIfam" id="TIGR00029">
    <property type="entry name" value="S20"/>
    <property type="match status" value="1"/>
</dbReference>
<evidence type="ECO:0000313" key="13">
    <source>
        <dbReference type="Proteomes" id="UP000234239"/>
    </source>
</evidence>
<dbReference type="GO" id="GO:0006412">
    <property type="term" value="P:translation"/>
    <property type="evidence" value="ECO:0007669"/>
    <property type="project" value="UniProtKB-UniRule"/>
</dbReference>
<feature type="region of interest" description="Disordered" evidence="9">
    <location>
        <begin position="1"/>
        <end position="28"/>
    </location>
</feature>
<evidence type="ECO:0000313" key="10">
    <source>
        <dbReference type="EMBL" id="AMB93594.1"/>
    </source>
</evidence>
<dbReference type="RefSeq" id="WP_067972352.1">
    <property type="nucleotide sequence ID" value="NZ_CAJHKM010000006.1"/>
</dbReference>
<evidence type="ECO:0000256" key="9">
    <source>
        <dbReference type="SAM" id="MobiDB-lite"/>
    </source>
</evidence>
<comment type="function">
    <text evidence="1 8">Binds directly to 16S ribosomal RNA.</text>
</comment>
<keyword evidence="4 8" id="KW-0694">RNA-binding</keyword>
<evidence type="ECO:0000256" key="1">
    <source>
        <dbReference type="ARBA" id="ARBA00003134"/>
    </source>
</evidence>
<dbReference type="PANTHER" id="PTHR33398:SF1">
    <property type="entry name" value="SMALL RIBOSOMAL SUBUNIT PROTEIN BS20C"/>
    <property type="match status" value="1"/>
</dbReference>
<dbReference type="Gene3D" id="1.20.58.110">
    <property type="entry name" value="Ribosomal protein S20"/>
    <property type="match status" value="1"/>
</dbReference>
<sequence length="84" mass="9391">MPQIQSAIKRVRQEEKRTAQNGKKLSKMRTAMKKFEQAAEAGADNAPELFVQASKELDQAAGKNLIHSNKAAREKSRLAKKLNK</sequence>
<dbReference type="Proteomes" id="UP000069912">
    <property type="component" value="Chromosome"/>
</dbReference>
<evidence type="ECO:0000256" key="4">
    <source>
        <dbReference type="ARBA" id="ARBA00022884"/>
    </source>
</evidence>
<evidence type="ECO:0000256" key="8">
    <source>
        <dbReference type="HAMAP-Rule" id="MF_00500"/>
    </source>
</evidence>
<evidence type="ECO:0000256" key="6">
    <source>
        <dbReference type="ARBA" id="ARBA00023274"/>
    </source>
</evidence>
<dbReference type="EMBL" id="CP014160">
    <property type="protein sequence ID" value="AMB93594.1"/>
    <property type="molecule type" value="Genomic_DNA"/>
</dbReference>
<dbReference type="FunFam" id="1.20.58.110:FF:000001">
    <property type="entry name" value="30S ribosomal protein S20"/>
    <property type="match status" value="1"/>
</dbReference>
<dbReference type="OrthoDB" id="9808392at2"/>
<dbReference type="GO" id="GO:0070181">
    <property type="term" value="F:small ribosomal subunit rRNA binding"/>
    <property type="evidence" value="ECO:0007669"/>
    <property type="project" value="TreeGrafter"/>
</dbReference>
<dbReference type="InterPro" id="IPR002583">
    <property type="entry name" value="Ribosomal_bS20"/>
</dbReference>
<reference evidence="10 12" key="1">
    <citation type="journal article" date="2016" name="Genome Announc.">
        <title>Complete Genome Sequences of Aerococcus christensenii CCUG 28831T, Aerococcus sanguinicola CCUG 43001T, Aerococcus urinae CCUG 36881T, Aerococcus urinaeequi CCUG 28094T, Aerococcus urinaehominis CCUG 42038 BT, and Aerococcus viridans CCUG 4311T.</title>
        <authorList>
            <person name="Carkaci D."/>
            <person name="Dargis R."/>
            <person name="Nielsen X.C."/>
            <person name="Skovgaard O."/>
            <person name="Fuursted K."/>
            <person name="Christensen J.J."/>
        </authorList>
    </citation>
    <scope>NUCLEOTIDE SEQUENCE [LARGE SCALE GENOMIC DNA]</scope>
    <source>
        <strain evidence="10 12">CCUG43001</strain>
    </source>
</reference>
<keyword evidence="5 8" id="KW-0689">Ribosomal protein</keyword>
<dbReference type="EMBL" id="PKGY01000003">
    <property type="protein sequence ID" value="PKZ21678.1"/>
    <property type="molecule type" value="Genomic_DNA"/>
</dbReference>
<evidence type="ECO:0000256" key="3">
    <source>
        <dbReference type="ARBA" id="ARBA00022730"/>
    </source>
</evidence>
<dbReference type="KEGG" id="asan:AWM72_01930"/>
<dbReference type="PANTHER" id="PTHR33398">
    <property type="entry name" value="30S RIBOSOMAL PROTEIN S20"/>
    <property type="match status" value="1"/>
</dbReference>
<dbReference type="Proteomes" id="UP000234239">
    <property type="component" value="Unassembled WGS sequence"/>
</dbReference>
<comment type="similarity">
    <text evidence="2 8">Belongs to the bacterial ribosomal protein bS20 family.</text>
</comment>
<name>A0A109RDC7_9LACT</name>
<dbReference type="GeneID" id="92902829"/>
<keyword evidence="6 8" id="KW-0687">Ribonucleoprotein</keyword>
<reference evidence="11 13" key="3">
    <citation type="submission" date="2017-12" db="EMBL/GenBank/DDBJ databases">
        <title>Phylogenetic diversity of female urinary microbiome.</title>
        <authorList>
            <person name="Thomas-White K."/>
            <person name="Wolfe A.J."/>
        </authorList>
    </citation>
    <scope>NUCLEOTIDE SEQUENCE [LARGE SCALE GENOMIC DNA]</scope>
    <source>
        <strain evidence="11 13">UMB0139</strain>
    </source>
</reference>
<evidence type="ECO:0000256" key="2">
    <source>
        <dbReference type="ARBA" id="ARBA00007634"/>
    </source>
</evidence>
<reference evidence="12" key="2">
    <citation type="submission" date="2016-01" db="EMBL/GenBank/DDBJ databases">
        <title>Six Aerococcus type strain genome sequencing and assembly using PacBio and Illumina Hiseq.</title>
        <authorList>
            <person name="Carkaci D."/>
            <person name="Dargis R."/>
            <person name="Nielsen X.C."/>
            <person name="Skovgaard O."/>
            <person name="Fuursted K."/>
            <person name="Christensen J.J."/>
        </authorList>
    </citation>
    <scope>NUCLEOTIDE SEQUENCE [LARGE SCALE GENOMIC DNA]</scope>
    <source>
        <strain evidence="12">CCUG43001</strain>
    </source>
</reference>
<evidence type="ECO:0000256" key="5">
    <source>
        <dbReference type="ARBA" id="ARBA00022980"/>
    </source>
</evidence>
<dbReference type="Pfam" id="PF01649">
    <property type="entry name" value="Ribosomal_S20p"/>
    <property type="match status" value="1"/>
</dbReference>